<dbReference type="NCBIfam" id="TIGR00252">
    <property type="entry name" value="YraN family protein"/>
    <property type="match status" value="1"/>
</dbReference>
<dbReference type="InterPro" id="IPR011335">
    <property type="entry name" value="Restrct_endonuc-II-like"/>
</dbReference>
<dbReference type="Proteomes" id="UP000464452">
    <property type="component" value="Chromosome"/>
</dbReference>
<organism evidence="3 4">
    <name type="scientific">Caloranaerobacter azorensis</name>
    <dbReference type="NCBI Taxonomy" id="116090"/>
    <lineage>
        <taxon>Bacteria</taxon>
        <taxon>Bacillati</taxon>
        <taxon>Bacillota</taxon>
        <taxon>Tissierellia</taxon>
        <taxon>Tissierellales</taxon>
        <taxon>Thermohalobacteraceae</taxon>
        <taxon>Caloranaerobacter</taxon>
    </lineage>
</organism>
<dbReference type="GO" id="GO:0003676">
    <property type="term" value="F:nucleic acid binding"/>
    <property type="evidence" value="ECO:0007669"/>
    <property type="project" value="InterPro"/>
</dbReference>
<dbReference type="SUPFAM" id="SSF52980">
    <property type="entry name" value="Restriction endonuclease-like"/>
    <property type="match status" value="1"/>
</dbReference>
<dbReference type="KEGG" id="cazo:G3A45_02125"/>
<dbReference type="RefSeq" id="WP_081943502.1">
    <property type="nucleotide sequence ID" value="NZ_CAJUGK010000042.1"/>
</dbReference>
<dbReference type="InterPro" id="IPR011856">
    <property type="entry name" value="tRNA_endonuc-like_dom_sf"/>
</dbReference>
<dbReference type="InterPro" id="IPR003509">
    <property type="entry name" value="UPF0102_YraN-like"/>
</dbReference>
<evidence type="ECO:0000313" key="4">
    <source>
        <dbReference type="Proteomes" id="UP000464452"/>
    </source>
</evidence>
<evidence type="ECO:0000256" key="1">
    <source>
        <dbReference type="ARBA" id="ARBA00006738"/>
    </source>
</evidence>
<dbReference type="AlphaFoldDB" id="A0A6P1YA29"/>
<sequence>MRILKSKITGIIGEKLAVNYLIKNNYKIIERNFKCKLGEIDIIAVIDDIIVFIEVKTRRNSNYGYPYEAVTVDKQQKIIKTAYSYIKLKKIVNKQYRFDIIEIFLGKDIKINHIQNAFWI</sequence>
<dbReference type="PANTHER" id="PTHR34039:SF1">
    <property type="entry name" value="UPF0102 PROTEIN YRAN"/>
    <property type="match status" value="1"/>
</dbReference>
<evidence type="ECO:0000256" key="2">
    <source>
        <dbReference type="HAMAP-Rule" id="MF_00048"/>
    </source>
</evidence>
<gene>
    <name evidence="3" type="ORF">G3A45_02125</name>
</gene>
<dbReference type="EMBL" id="CP048617">
    <property type="protein sequence ID" value="QIB26210.1"/>
    <property type="molecule type" value="Genomic_DNA"/>
</dbReference>
<dbReference type="Pfam" id="PF02021">
    <property type="entry name" value="UPF0102"/>
    <property type="match status" value="1"/>
</dbReference>
<proteinExistence type="inferred from homology"/>
<dbReference type="NCBIfam" id="NF009154">
    <property type="entry name" value="PRK12497.3-3"/>
    <property type="match status" value="1"/>
</dbReference>
<accession>A0A6P1YA29</accession>
<evidence type="ECO:0000313" key="3">
    <source>
        <dbReference type="EMBL" id="QIB26210.1"/>
    </source>
</evidence>
<name>A0A6P1YA29_9FIRM</name>
<dbReference type="PANTHER" id="PTHR34039">
    <property type="entry name" value="UPF0102 PROTEIN YRAN"/>
    <property type="match status" value="1"/>
</dbReference>
<comment type="similarity">
    <text evidence="1 2">Belongs to the UPF0102 family.</text>
</comment>
<protein>
    <recommendedName>
        <fullName evidence="2">UPF0102 protein G3A45_02125</fullName>
    </recommendedName>
</protein>
<reference evidence="3 4" key="1">
    <citation type="submission" date="2020-02" db="EMBL/GenBank/DDBJ databases">
        <title>Thermophilic hydrogen producing bacteria, Caloranaerobacter azorensis.</title>
        <authorList>
            <person name="Baek K."/>
        </authorList>
    </citation>
    <scope>NUCLEOTIDE SEQUENCE [LARGE SCALE GENOMIC DNA]</scope>
    <source>
        <strain evidence="3 4">T3-1</strain>
    </source>
</reference>
<dbReference type="Gene3D" id="3.40.1350.10">
    <property type="match status" value="1"/>
</dbReference>
<dbReference type="NCBIfam" id="NF009150">
    <property type="entry name" value="PRK12497.1-3"/>
    <property type="match status" value="1"/>
</dbReference>
<dbReference type="HAMAP" id="MF_00048">
    <property type="entry name" value="UPF0102"/>
    <property type="match status" value="1"/>
</dbReference>